<dbReference type="Proteomes" id="UP000292702">
    <property type="component" value="Unassembled WGS sequence"/>
</dbReference>
<dbReference type="EMBL" id="RWJN01000274">
    <property type="protein sequence ID" value="TCD63811.1"/>
    <property type="molecule type" value="Genomic_DNA"/>
</dbReference>
<evidence type="ECO:0000313" key="2">
    <source>
        <dbReference type="Proteomes" id="UP000292702"/>
    </source>
</evidence>
<organism evidence="1 2">
    <name type="scientific">Steccherinum ochraceum</name>
    <dbReference type="NCBI Taxonomy" id="92696"/>
    <lineage>
        <taxon>Eukaryota</taxon>
        <taxon>Fungi</taxon>
        <taxon>Dikarya</taxon>
        <taxon>Basidiomycota</taxon>
        <taxon>Agaricomycotina</taxon>
        <taxon>Agaricomycetes</taxon>
        <taxon>Polyporales</taxon>
        <taxon>Steccherinaceae</taxon>
        <taxon>Steccherinum</taxon>
    </lineage>
</organism>
<dbReference type="AlphaFoldDB" id="A0A4R0R7Y7"/>
<comment type="caution">
    <text evidence="1">The sequence shown here is derived from an EMBL/GenBank/DDBJ whole genome shotgun (WGS) entry which is preliminary data.</text>
</comment>
<reference evidence="1 2" key="1">
    <citation type="submission" date="2018-11" db="EMBL/GenBank/DDBJ databases">
        <title>Genome assembly of Steccherinum ochraceum LE-BIN_3174, the white-rot fungus of the Steccherinaceae family (The Residual Polyporoid clade, Polyporales, Basidiomycota).</title>
        <authorList>
            <person name="Fedorova T.V."/>
            <person name="Glazunova O.A."/>
            <person name="Landesman E.O."/>
            <person name="Moiseenko K.V."/>
            <person name="Psurtseva N.V."/>
            <person name="Savinova O.S."/>
            <person name="Shakhova N.V."/>
            <person name="Tyazhelova T.V."/>
            <person name="Vasina D.V."/>
        </authorList>
    </citation>
    <scope>NUCLEOTIDE SEQUENCE [LARGE SCALE GENOMIC DNA]</scope>
    <source>
        <strain evidence="1 2">LE-BIN_3174</strain>
    </source>
</reference>
<accession>A0A4R0R7Y7</accession>
<name>A0A4R0R7Y7_9APHY</name>
<gene>
    <name evidence="1" type="ORF">EIP91_004933</name>
</gene>
<protein>
    <submittedName>
        <fullName evidence="1">Uncharacterized protein</fullName>
    </submittedName>
</protein>
<keyword evidence="2" id="KW-1185">Reference proteome</keyword>
<sequence>MAWGYYIWDMNDTLRLVPQAKMASPQTFAGWLTMEHSGSRQYSAGYVVPNIWVFAMEFWAQICKPVEEGEEDGEEGEAQGGL</sequence>
<proteinExistence type="predicted"/>
<evidence type="ECO:0000313" key="1">
    <source>
        <dbReference type="EMBL" id="TCD63811.1"/>
    </source>
</evidence>